<dbReference type="Proteomes" id="UP000515123">
    <property type="component" value="Linkage group 19"/>
</dbReference>
<feature type="chain" id="PRO_5044648106" evidence="2">
    <location>
        <begin position="24"/>
        <end position="227"/>
    </location>
</feature>
<dbReference type="AlphaFoldDB" id="A0A6P5GUS5"/>
<reference evidence="5 6" key="2">
    <citation type="submission" date="2025-04" db="UniProtKB">
        <authorList>
            <consortium name="RefSeq"/>
        </authorList>
    </citation>
    <scope>IDENTIFICATION</scope>
    <source>
        <tissue evidence="5 6">Leaf</tissue>
    </source>
</reference>
<dbReference type="OrthoDB" id="69496at2759"/>
<protein>
    <submittedName>
        <fullName evidence="5 6">Uncharacterized protein LOC109725003</fullName>
    </submittedName>
</protein>
<evidence type="ECO:0000313" key="5">
    <source>
        <dbReference type="RefSeq" id="XP_020109627.1"/>
    </source>
</evidence>
<dbReference type="InterPro" id="IPR011001">
    <property type="entry name" value="Saposin-like"/>
</dbReference>
<dbReference type="GeneID" id="109725003"/>
<dbReference type="RefSeq" id="XP_020109629.1">
    <property type="nucleotide sequence ID" value="XM_020254040.1"/>
</dbReference>
<evidence type="ECO:0000313" key="7">
    <source>
        <dbReference type="RefSeq" id="XP_020109629.1"/>
    </source>
</evidence>
<feature type="domain" description="Saposin B-type" evidence="3">
    <location>
        <begin position="146"/>
        <end position="225"/>
    </location>
</feature>
<name>A0A6P5GUS5_ANACO</name>
<gene>
    <name evidence="5 6 7" type="primary">LOC109725003</name>
</gene>
<keyword evidence="4" id="KW-1185">Reference proteome</keyword>
<dbReference type="PANTHER" id="PTHR11480">
    <property type="entry name" value="SAPOSIN-RELATED"/>
    <property type="match status" value="1"/>
</dbReference>
<evidence type="ECO:0000313" key="4">
    <source>
        <dbReference type="Proteomes" id="UP000515123"/>
    </source>
</evidence>
<dbReference type="PROSITE" id="PS50015">
    <property type="entry name" value="SAP_B"/>
    <property type="match status" value="2"/>
</dbReference>
<proteinExistence type="predicted"/>
<feature type="domain" description="Saposin B-type" evidence="3">
    <location>
        <begin position="44"/>
        <end position="125"/>
    </location>
</feature>
<evidence type="ECO:0000256" key="1">
    <source>
        <dbReference type="ARBA" id="ARBA00023157"/>
    </source>
</evidence>
<dbReference type="Gramene" id="Aco025339.1.mrna1">
    <property type="protein sequence ID" value="Aco025339.1.mrna1"/>
    <property type="gene ID" value="Aco025339.1.path1"/>
</dbReference>
<organism evidence="6">
    <name type="scientific">Ananas comosus</name>
    <name type="common">Pineapple</name>
    <name type="synonym">Ananas ananas</name>
    <dbReference type="NCBI Taxonomy" id="4615"/>
    <lineage>
        <taxon>Eukaryota</taxon>
        <taxon>Viridiplantae</taxon>
        <taxon>Streptophyta</taxon>
        <taxon>Embryophyta</taxon>
        <taxon>Tracheophyta</taxon>
        <taxon>Spermatophyta</taxon>
        <taxon>Magnoliopsida</taxon>
        <taxon>Liliopsida</taxon>
        <taxon>Poales</taxon>
        <taxon>Bromeliaceae</taxon>
        <taxon>Bromelioideae</taxon>
        <taxon>Ananas</taxon>
    </lineage>
</organism>
<evidence type="ECO:0000313" key="6">
    <source>
        <dbReference type="RefSeq" id="XP_020109628.1"/>
    </source>
</evidence>
<dbReference type="SMART" id="SM00741">
    <property type="entry name" value="SapB"/>
    <property type="match status" value="2"/>
</dbReference>
<feature type="signal peptide" evidence="2">
    <location>
        <begin position="1"/>
        <end position="23"/>
    </location>
</feature>
<reference evidence="4" key="1">
    <citation type="journal article" date="2015" name="Nat. Genet.">
        <title>The pineapple genome and the evolution of CAM photosynthesis.</title>
        <authorList>
            <person name="Ming R."/>
            <person name="VanBuren R."/>
            <person name="Wai C.M."/>
            <person name="Tang H."/>
            <person name="Schatz M.C."/>
            <person name="Bowers J.E."/>
            <person name="Lyons E."/>
            <person name="Wang M.L."/>
            <person name="Chen J."/>
            <person name="Biggers E."/>
            <person name="Zhang J."/>
            <person name="Huang L."/>
            <person name="Zhang L."/>
            <person name="Miao W."/>
            <person name="Zhang J."/>
            <person name="Ye Z."/>
            <person name="Miao C."/>
            <person name="Lin Z."/>
            <person name="Wang H."/>
            <person name="Zhou H."/>
            <person name="Yim W.C."/>
            <person name="Priest H.D."/>
            <person name="Zheng C."/>
            <person name="Woodhouse M."/>
            <person name="Edger P.P."/>
            <person name="Guyot R."/>
            <person name="Guo H.B."/>
            <person name="Guo H."/>
            <person name="Zheng G."/>
            <person name="Singh R."/>
            <person name="Sharma A."/>
            <person name="Min X."/>
            <person name="Zheng Y."/>
            <person name="Lee H."/>
            <person name="Gurtowski J."/>
            <person name="Sedlazeck F.J."/>
            <person name="Harkess A."/>
            <person name="McKain M.R."/>
            <person name="Liao Z."/>
            <person name="Fang J."/>
            <person name="Liu J."/>
            <person name="Zhang X."/>
            <person name="Zhang Q."/>
            <person name="Hu W."/>
            <person name="Qin Y."/>
            <person name="Wang K."/>
            <person name="Chen L.Y."/>
            <person name="Shirley N."/>
            <person name="Lin Y.R."/>
            <person name="Liu L.Y."/>
            <person name="Hernandez A.G."/>
            <person name="Wright C.L."/>
            <person name="Bulone V."/>
            <person name="Tuskan G.A."/>
            <person name="Heath K."/>
            <person name="Zee F."/>
            <person name="Moore P.H."/>
            <person name="Sunkar R."/>
            <person name="Leebens-Mack J.H."/>
            <person name="Mockler T."/>
            <person name="Bennetzen J.L."/>
            <person name="Freeling M."/>
            <person name="Sankoff D."/>
            <person name="Paterson A.H."/>
            <person name="Zhu X."/>
            <person name="Yang X."/>
            <person name="Smith J.A."/>
            <person name="Cushman J.C."/>
            <person name="Paull R.E."/>
            <person name="Yu Q."/>
        </authorList>
    </citation>
    <scope>NUCLEOTIDE SEQUENCE [LARGE SCALE GENOMIC DNA]</scope>
    <source>
        <strain evidence="4">cv. F153</strain>
    </source>
</reference>
<dbReference type="PANTHER" id="PTHR11480:SF87">
    <property type="entry name" value="PROSAPOSIN-LIKE"/>
    <property type="match status" value="1"/>
</dbReference>
<accession>A0A6P5GUS5</accession>
<dbReference type="InterPro" id="IPR008139">
    <property type="entry name" value="SaposinB_dom"/>
</dbReference>
<dbReference type="RefSeq" id="XP_020109627.1">
    <property type="nucleotide sequence ID" value="XM_020254038.1"/>
</dbReference>
<dbReference type="Gene3D" id="1.10.225.10">
    <property type="entry name" value="Saposin-like"/>
    <property type="match status" value="2"/>
</dbReference>
<keyword evidence="2" id="KW-0732">Signal</keyword>
<dbReference type="InterPro" id="IPR051428">
    <property type="entry name" value="Sphingo_Act-Surfact_Prot"/>
</dbReference>
<sequence length="227" mass="24687">MGKVLVSIIALLVTLSHLGACHGVKPVPAGEQGNKIIPAQAAVSSSICNSCLESSRRAEKELNDVNLFEEVDILISEGCSSLPPNFKAKCLAESRAFVDEARVSLANLFHKETLCGRTGLCTDSKYALPTNNDQLLVLPTMSPRREDQTCLDCRKGVKNIAAALRKPKIKIKVMKTVLALCEEAEEEERTCKDKIRNYVNLILTGLDNVRASELCRLLGMCDAGNSV</sequence>
<evidence type="ECO:0000256" key="2">
    <source>
        <dbReference type="SAM" id="SignalP"/>
    </source>
</evidence>
<evidence type="ECO:0000259" key="3">
    <source>
        <dbReference type="PROSITE" id="PS50015"/>
    </source>
</evidence>
<keyword evidence="1" id="KW-1015">Disulfide bond</keyword>
<dbReference type="RefSeq" id="XP_020109628.1">
    <property type="nucleotide sequence ID" value="XM_020254039.1"/>
</dbReference>
<dbReference type="SUPFAM" id="SSF47862">
    <property type="entry name" value="Saposin"/>
    <property type="match status" value="2"/>
</dbReference>